<feature type="transmembrane region" description="Helical" evidence="8">
    <location>
        <begin position="49"/>
        <end position="67"/>
    </location>
</feature>
<dbReference type="PANTHER" id="PTHR22926">
    <property type="entry name" value="PHOSPHO-N-ACETYLMURAMOYL-PENTAPEPTIDE-TRANSFERASE"/>
    <property type="match status" value="1"/>
</dbReference>
<reference evidence="9 10" key="1">
    <citation type="journal article" date="2016" name="Nat. Commun.">
        <title>Thousands of microbial genomes shed light on interconnected biogeochemical processes in an aquifer system.</title>
        <authorList>
            <person name="Anantharaman K."/>
            <person name="Brown C.T."/>
            <person name="Hug L.A."/>
            <person name="Sharon I."/>
            <person name="Castelle C.J."/>
            <person name="Probst A.J."/>
            <person name="Thomas B.C."/>
            <person name="Singh A."/>
            <person name="Wilkins M.J."/>
            <person name="Karaoz U."/>
            <person name="Brodie E.L."/>
            <person name="Williams K.H."/>
            <person name="Hubbard S.S."/>
            <person name="Banfield J.F."/>
        </authorList>
    </citation>
    <scope>NUCLEOTIDE SEQUENCE [LARGE SCALE GENOMIC DNA]</scope>
</reference>
<keyword evidence="4 8" id="KW-0812">Transmembrane</keyword>
<keyword evidence="7" id="KW-0460">Magnesium</keyword>
<proteinExistence type="predicted"/>
<dbReference type="Pfam" id="PF00953">
    <property type="entry name" value="Glycos_transf_4"/>
    <property type="match status" value="1"/>
</dbReference>
<evidence type="ECO:0000256" key="5">
    <source>
        <dbReference type="ARBA" id="ARBA00022989"/>
    </source>
</evidence>
<dbReference type="InterPro" id="IPR000715">
    <property type="entry name" value="Glycosyl_transferase_4"/>
</dbReference>
<keyword evidence="6 8" id="KW-0472">Membrane</keyword>
<evidence type="ECO:0000256" key="8">
    <source>
        <dbReference type="SAM" id="Phobius"/>
    </source>
</evidence>
<dbReference type="GO" id="GO:0005886">
    <property type="term" value="C:plasma membrane"/>
    <property type="evidence" value="ECO:0007669"/>
    <property type="project" value="UniProtKB-SubCell"/>
</dbReference>
<dbReference type="EMBL" id="MFBS01000028">
    <property type="protein sequence ID" value="OGE09034.1"/>
    <property type="molecule type" value="Genomic_DNA"/>
</dbReference>
<feature type="transmembrane region" description="Helical" evidence="8">
    <location>
        <begin position="214"/>
        <end position="231"/>
    </location>
</feature>
<feature type="transmembrane region" description="Helical" evidence="8">
    <location>
        <begin position="102"/>
        <end position="123"/>
    </location>
</feature>
<dbReference type="GO" id="GO:0016780">
    <property type="term" value="F:phosphotransferase activity, for other substituted phosphate groups"/>
    <property type="evidence" value="ECO:0007669"/>
    <property type="project" value="InterPro"/>
</dbReference>
<dbReference type="GO" id="GO:0044038">
    <property type="term" value="P:cell wall macromolecule biosynthetic process"/>
    <property type="evidence" value="ECO:0007669"/>
    <property type="project" value="TreeGrafter"/>
</dbReference>
<accession>A0A1F5HXY5</accession>
<gene>
    <name evidence="9" type="ORF">A3A60_04585</name>
</gene>
<keyword evidence="2" id="KW-1003">Cell membrane</keyword>
<keyword evidence="3" id="KW-0808">Transferase</keyword>
<comment type="cofactor">
    <cofactor evidence="7">
        <name>Mg(2+)</name>
        <dbReference type="ChEBI" id="CHEBI:18420"/>
    </cofactor>
</comment>
<dbReference type="AlphaFoldDB" id="A0A1F5HXY5"/>
<dbReference type="GO" id="GO:0009103">
    <property type="term" value="P:lipopolysaccharide biosynthetic process"/>
    <property type="evidence" value="ECO:0007669"/>
    <property type="project" value="TreeGrafter"/>
</dbReference>
<evidence type="ECO:0000256" key="4">
    <source>
        <dbReference type="ARBA" id="ARBA00022692"/>
    </source>
</evidence>
<dbReference type="GO" id="GO:0046872">
    <property type="term" value="F:metal ion binding"/>
    <property type="evidence" value="ECO:0007669"/>
    <property type="project" value="UniProtKB-KW"/>
</dbReference>
<feature type="binding site" evidence="7">
    <location>
        <position position="174"/>
    </location>
    <ligand>
        <name>Mg(2+)</name>
        <dbReference type="ChEBI" id="CHEBI:18420"/>
    </ligand>
</feature>
<feature type="transmembrane region" description="Helical" evidence="8">
    <location>
        <begin position="243"/>
        <end position="272"/>
    </location>
</feature>
<protein>
    <recommendedName>
        <fullName evidence="11">Undecaprenyl-phosphate alpha-N-acetylglucosaminyl 1-phosphate transferase</fullName>
    </recommendedName>
</protein>
<comment type="subcellular location">
    <subcellularLocation>
        <location evidence="1">Cell membrane</location>
        <topology evidence="1">Multi-pass membrane protein</topology>
    </subcellularLocation>
</comment>
<feature type="transmembrane region" description="Helical" evidence="8">
    <location>
        <begin position="144"/>
        <end position="170"/>
    </location>
</feature>
<feature type="transmembrane region" description="Helical" evidence="8">
    <location>
        <begin position="182"/>
        <end position="202"/>
    </location>
</feature>
<dbReference type="STRING" id="1797729.A3A60_04585"/>
<evidence type="ECO:0000256" key="6">
    <source>
        <dbReference type="ARBA" id="ARBA00023136"/>
    </source>
</evidence>
<dbReference type="GO" id="GO:0071555">
    <property type="term" value="P:cell wall organization"/>
    <property type="evidence" value="ECO:0007669"/>
    <property type="project" value="TreeGrafter"/>
</dbReference>
<evidence type="ECO:0008006" key="11">
    <source>
        <dbReference type="Google" id="ProtNLM"/>
    </source>
</evidence>
<keyword evidence="7" id="KW-0479">Metal-binding</keyword>
<dbReference type="CDD" id="cd06853">
    <property type="entry name" value="GT_WecA_like"/>
    <property type="match status" value="1"/>
</dbReference>
<evidence type="ECO:0000313" key="9">
    <source>
        <dbReference type="EMBL" id="OGE09034.1"/>
    </source>
</evidence>
<keyword evidence="5 8" id="KW-1133">Transmembrane helix</keyword>
<feature type="transmembrane region" description="Helical" evidence="8">
    <location>
        <begin position="334"/>
        <end position="351"/>
    </location>
</feature>
<evidence type="ECO:0000256" key="3">
    <source>
        <dbReference type="ARBA" id="ARBA00022679"/>
    </source>
</evidence>
<feature type="transmembrane region" description="Helical" evidence="8">
    <location>
        <begin position="310"/>
        <end position="328"/>
    </location>
</feature>
<dbReference type="PANTHER" id="PTHR22926:SF3">
    <property type="entry name" value="UNDECAPRENYL-PHOSPHATE ALPHA-N-ACETYLGLUCOSAMINYL 1-PHOSPHATE TRANSFERASE"/>
    <property type="match status" value="1"/>
</dbReference>
<evidence type="ECO:0000256" key="1">
    <source>
        <dbReference type="ARBA" id="ARBA00004651"/>
    </source>
</evidence>
<evidence type="ECO:0000313" key="10">
    <source>
        <dbReference type="Proteomes" id="UP000179227"/>
    </source>
</evidence>
<feature type="transmembrane region" description="Helical" evidence="8">
    <location>
        <begin position="74"/>
        <end position="90"/>
    </location>
</feature>
<sequence length="361" mass="38956">MNFVLTLIIAFGISFILTPITATLSKKYGFVDDPRRHKHPAVLHKKIVPRAGGVPIFLAFLTAAILAVPYSQHLAGIILGGMILVLAGILDDKYDLASSHKLLFQLLAALVVVAAGIGISFITNPFYSFGIGASSVIRLDTFRIIFDFLGTHSIVVLADLFAIFWIVWVINMVNFSSGVDGQMPGIAAVALIVIFAASLRFYPQDPGQVIVSRLALAGFGATLGFLIYNFYPAKIFPGDSGSYFLGFLIAVLSIASGAKVGTAILVMAVPLIDGVFTIMRRIVLGRSPFLGDRGHLHHRLMEIGWGQRRIALFYWLLCAILGAIALTLSSFEKLFAGAIVAIIVVGGLLWLNMNLPLGVRK</sequence>
<dbReference type="Proteomes" id="UP000179227">
    <property type="component" value="Unassembled WGS sequence"/>
</dbReference>
<feature type="binding site" evidence="7">
    <location>
        <position position="239"/>
    </location>
    <ligand>
        <name>Mg(2+)</name>
        <dbReference type="ChEBI" id="CHEBI:18420"/>
    </ligand>
</feature>
<organism evidence="9 10">
    <name type="scientific">Candidatus Curtissbacteria bacterium RIFCSPLOWO2_01_FULL_42_26</name>
    <dbReference type="NCBI Taxonomy" id="1797729"/>
    <lineage>
        <taxon>Bacteria</taxon>
        <taxon>Candidatus Curtissiibacteriota</taxon>
    </lineage>
</organism>
<comment type="caution">
    <text evidence="9">The sequence shown here is derived from an EMBL/GenBank/DDBJ whole genome shotgun (WGS) entry which is preliminary data.</text>
</comment>
<evidence type="ECO:0000256" key="7">
    <source>
        <dbReference type="PIRSR" id="PIRSR600715-1"/>
    </source>
</evidence>
<evidence type="ECO:0000256" key="2">
    <source>
        <dbReference type="ARBA" id="ARBA00022475"/>
    </source>
</evidence>
<name>A0A1F5HXY5_9BACT</name>